<keyword evidence="12" id="KW-0472">Membrane</keyword>
<keyword evidence="10 13" id="KW-0408">Iron</keyword>
<dbReference type="RefSeq" id="XP_031353851.1">
    <property type="nucleotide sequence ID" value="XM_031497991.1"/>
</dbReference>
<keyword evidence="5 13" id="KW-0349">Heme</keyword>
<evidence type="ECO:0000256" key="5">
    <source>
        <dbReference type="ARBA" id="ARBA00022617"/>
    </source>
</evidence>
<dbReference type="GO" id="GO:0005789">
    <property type="term" value="C:endoplasmic reticulum membrane"/>
    <property type="evidence" value="ECO:0007669"/>
    <property type="project" value="UniProtKB-SubCell"/>
</dbReference>
<dbReference type="KEGG" id="ppyr:116178485"/>
<evidence type="ECO:0000256" key="4">
    <source>
        <dbReference type="ARBA" id="ARBA00010617"/>
    </source>
</evidence>
<dbReference type="PRINTS" id="PR00463">
    <property type="entry name" value="EP450I"/>
</dbReference>
<keyword evidence="7" id="KW-0256">Endoplasmic reticulum</keyword>
<keyword evidence="11" id="KW-0503">Monooxygenase</keyword>
<evidence type="ECO:0000256" key="10">
    <source>
        <dbReference type="ARBA" id="ARBA00023004"/>
    </source>
</evidence>
<dbReference type="InterPro" id="IPR050476">
    <property type="entry name" value="Insect_CytP450_Detox"/>
</dbReference>
<dbReference type="CDD" id="cd11056">
    <property type="entry name" value="CYP6-like"/>
    <property type="match status" value="1"/>
</dbReference>
<evidence type="ECO:0000256" key="9">
    <source>
        <dbReference type="ARBA" id="ARBA00023002"/>
    </source>
</evidence>
<dbReference type="GO" id="GO:0005506">
    <property type="term" value="F:iron ion binding"/>
    <property type="evidence" value="ECO:0007669"/>
    <property type="project" value="InterPro"/>
</dbReference>
<evidence type="ECO:0000256" key="12">
    <source>
        <dbReference type="ARBA" id="ARBA00023136"/>
    </source>
</evidence>
<dbReference type="Pfam" id="PF00067">
    <property type="entry name" value="p450"/>
    <property type="match status" value="1"/>
</dbReference>
<evidence type="ECO:0000256" key="3">
    <source>
        <dbReference type="ARBA" id="ARBA00004406"/>
    </source>
</evidence>
<dbReference type="PANTHER" id="PTHR24292">
    <property type="entry name" value="CYTOCHROME P450"/>
    <property type="match status" value="1"/>
</dbReference>
<evidence type="ECO:0000256" key="13">
    <source>
        <dbReference type="PIRSR" id="PIRSR602401-1"/>
    </source>
</evidence>
<dbReference type="InterPro" id="IPR001128">
    <property type="entry name" value="Cyt_P450"/>
</dbReference>
<evidence type="ECO:0000256" key="2">
    <source>
        <dbReference type="ARBA" id="ARBA00004174"/>
    </source>
</evidence>
<keyword evidence="9" id="KW-0560">Oxidoreductase</keyword>
<evidence type="ECO:0000256" key="1">
    <source>
        <dbReference type="ARBA" id="ARBA00001971"/>
    </source>
</evidence>
<dbReference type="EMBL" id="GEZM01036190">
    <property type="protein sequence ID" value="JAV82910.1"/>
    <property type="molecule type" value="Transcribed_RNA"/>
</dbReference>
<protein>
    <recommendedName>
        <fullName evidence="15">Cytochrome P450</fullName>
    </recommendedName>
</protein>
<evidence type="ECO:0000313" key="14">
    <source>
        <dbReference type="EMBL" id="JAV82910.1"/>
    </source>
</evidence>
<dbReference type="GeneID" id="116178485"/>
<dbReference type="InterPro" id="IPR002401">
    <property type="entry name" value="Cyt_P450_E_grp-I"/>
</dbReference>
<dbReference type="GO" id="GO:0004497">
    <property type="term" value="F:monooxygenase activity"/>
    <property type="evidence" value="ECO:0007669"/>
    <property type="project" value="UniProtKB-KW"/>
</dbReference>
<evidence type="ECO:0000256" key="7">
    <source>
        <dbReference type="ARBA" id="ARBA00022824"/>
    </source>
</evidence>
<evidence type="ECO:0000256" key="8">
    <source>
        <dbReference type="ARBA" id="ARBA00022848"/>
    </source>
</evidence>
<comment type="similarity">
    <text evidence="4">Belongs to the cytochrome P450 family.</text>
</comment>
<dbReference type="FunFam" id="1.10.630.10:FF:000182">
    <property type="entry name" value="Cytochrome P450 3A4"/>
    <property type="match status" value="1"/>
</dbReference>
<comment type="cofactor">
    <cofactor evidence="1 13">
        <name>heme</name>
        <dbReference type="ChEBI" id="CHEBI:30413"/>
    </cofactor>
</comment>
<name>A0A1Y1ME99_PHOPY</name>
<accession>A0A1Y1ME99</accession>
<comment type="subcellular location">
    <subcellularLocation>
        <location evidence="3">Endoplasmic reticulum membrane</location>
        <topology evidence="3">Peripheral membrane protein</topology>
    </subcellularLocation>
    <subcellularLocation>
        <location evidence="2">Microsome membrane</location>
        <topology evidence="2">Peripheral membrane protein</topology>
    </subcellularLocation>
</comment>
<dbReference type="Gene3D" id="1.10.630.10">
    <property type="entry name" value="Cytochrome P450"/>
    <property type="match status" value="1"/>
</dbReference>
<organism evidence="14">
    <name type="scientific">Photinus pyralis</name>
    <name type="common">Common eastern firefly</name>
    <name type="synonym">Lampyris pyralis</name>
    <dbReference type="NCBI Taxonomy" id="7054"/>
    <lineage>
        <taxon>Eukaryota</taxon>
        <taxon>Metazoa</taxon>
        <taxon>Ecdysozoa</taxon>
        <taxon>Arthropoda</taxon>
        <taxon>Hexapoda</taxon>
        <taxon>Insecta</taxon>
        <taxon>Pterygota</taxon>
        <taxon>Neoptera</taxon>
        <taxon>Endopterygota</taxon>
        <taxon>Coleoptera</taxon>
        <taxon>Polyphaga</taxon>
        <taxon>Elateriformia</taxon>
        <taxon>Elateroidea</taxon>
        <taxon>Lampyridae</taxon>
        <taxon>Lampyrinae</taxon>
        <taxon>Photinus</taxon>
    </lineage>
</organism>
<evidence type="ECO:0008006" key="15">
    <source>
        <dbReference type="Google" id="ProtNLM"/>
    </source>
</evidence>
<evidence type="ECO:0000256" key="11">
    <source>
        <dbReference type="ARBA" id="ARBA00023033"/>
    </source>
</evidence>
<dbReference type="GO" id="GO:0016705">
    <property type="term" value="F:oxidoreductase activity, acting on paired donors, with incorporation or reduction of molecular oxygen"/>
    <property type="evidence" value="ECO:0007669"/>
    <property type="project" value="InterPro"/>
</dbReference>
<dbReference type="AlphaFoldDB" id="A0A1Y1ME99"/>
<reference evidence="14" key="1">
    <citation type="journal article" date="2016" name="Sci. Rep.">
        <title>Molecular characterization of firefly nuptial gifts: a multi-omics approach sheds light on postcopulatory sexual selection.</title>
        <authorList>
            <person name="Al-Wathiqui N."/>
            <person name="Fallon T.R."/>
            <person name="South A."/>
            <person name="Weng J.K."/>
            <person name="Lewis S.M."/>
        </authorList>
    </citation>
    <scope>NUCLEOTIDE SEQUENCE</scope>
</reference>
<feature type="binding site" description="axial binding residue" evidence="13">
    <location>
        <position position="464"/>
    </location>
    <ligand>
        <name>heme</name>
        <dbReference type="ChEBI" id="CHEBI:30413"/>
    </ligand>
    <ligandPart>
        <name>Fe</name>
        <dbReference type="ChEBI" id="CHEBI:18248"/>
    </ligandPart>
</feature>
<dbReference type="RefSeq" id="XP_031353852.1">
    <property type="nucleotide sequence ID" value="XM_031497992.1"/>
</dbReference>
<proteinExistence type="inferred from homology"/>
<keyword evidence="6 13" id="KW-0479">Metal-binding</keyword>
<dbReference type="SUPFAM" id="SSF48264">
    <property type="entry name" value="Cytochrome P450"/>
    <property type="match status" value="1"/>
</dbReference>
<dbReference type="InterPro" id="IPR036396">
    <property type="entry name" value="Cyt_P450_sf"/>
</dbReference>
<evidence type="ECO:0000256" key="6">
    <source>
        <dbReference type="ARBA" id="ARBA00022723"/>
    </source>
</evidence>
<sequence length="525" mass="61221">MGVVVLIALVGLVLFLYRQYRIFQFWRKLSVPYQTPIPIFGNMLPTTIQTKALANIHKEIYDKYHDHRYVGLYMFSCPSLMIRDLELIKQVCIKDFNYFSDHRQLLPKKADPFWNKLLFARKGRDWHDYRVIMSPAYSQTKTKVKYPFMSKCAQRLVESLPKSKETVTVDAYEMFLKFSNDLTLNHAYGIEVNSFDESGSEFYRMAQISFLSAKMAAFKYFGAAISTTFSHMFKITFFKDETKQFYMKLMKDTVEYREKHNIVHVDVLYLLREAQKGRVHLDNETKGVGLQGEDMGDNYVPPKITDEDILIQLLGLFLANFESFATFISNLAFELAVNPDVQEKLIEEIDETWRQCNGNITYDYLINMKYFEMVCNEGLRLRSPTNFLDRIVTKPYTIPPVLPHEKPLHLEVGQDITIPVYSISHDGNYFEDPEKFDPERFNDENKDKLIPETLLGLGYGSRFCIGARLVPFQTKLVLFHLLGKYRLVPTEKTVIPFELHKASFSQFSANGYWLGLEPRKDAPKL</sequence>
<dbReference type="GO" id="GO:0020037">
    <property type="term" value="F:heme binding"/>
    <property type="evidence" value="ECO:0007669"/>
    <property type="project" value="InterPro"/>
</dbReference>
<keyword evidence="8" id="KW-0492">Microsome</keyword>
<dbReference type="PANTHER" id="PTHR24292:SF54">
    <property type="entry name" value="CYP9F3-RELATED"/>
    <property type="match status" value="1"/>
</dbReference>
<dbReference type="OrthoDB" id="3934656at2759"/>